<evidence type="ECO:0000256" key="14">
    <source>
        <dbReference type="SAM" id="Phobius"/>
    </source>
</evidence>
<organism evidence="15">
    <name type="scientific">Callorhinchus milii</name>
    <name type="common">Ghost shark</name>
    <dbReference type="NCBI Taxonomy" id="7868"/>
    <lineage>
        <taxon>Eukaryota</taxon>
        <taxon>Metazoa</taxon>
        <taxon>Chordata</taxon>
        <taxon>Craniata</taxon>
        <taxon>Vertebrata</taxon>
        <taxon>Chondrichthyes</taxon>
        <taxon>Holocephali</taxon>
        <taxon>Chimaeriformes</taxon>
        <taxon>Callorhinchidae</taxon>
        <taxon>Callorhinchus</taxon>
    </lineage>
</organism>
<accession>V9KQV1</accession>
<dbReference type="OMA" id="HHHGHFN"/>
<dbReference type="EMBL" id="JW868177">
    <property type="protein sequence ID" value="AFP00695.1"/>
    <property type="molecule type" value="mRNA"/>
</dbReference>
<evidence type="ECO:0000256" key="8">
    <source>
        <dbReference type="ARBA" id="ARBA00023065"/>
    </source>
</evidence>
<evidence type="ECO:0000256" key="10">
    <source>
        <dbReference type="ARBA" id="ARBA00036307"/>
    </source>
</evidence>
<evidence type="ECO:0000256" key="2">
    <source>
        <dbReference type="ARBA" id="ARBA00022448"/>
    </source>
</evidence>
<reference evidence="17" key="1">
    <citation type="journal article" date="2006" name="Science">
        <title>Ancient noncoding elements conserved in the human genome.</title>
        <authorList>
            <person name="Venkatesh B."/>
            <person name="Kirkness E.F."/>
            <person name="Loh Y.H."/>
            <person name="Halpern A.L."/>
            <person name="Lee A.P."/>
            <person name="Johnson J."/>
            <person name="Dandona N."/>
            <person name="Viswanathan L.D."/>
            <person name="Tay A."/>
            <person name="Venter J.C."/>
            <person name="Strausberg R.L."/>
            <person name="Brenner S."/>
        </authorList>
    </citation>
    <scope>NUCLEOTIDE SEQUENCE [LARGE SCALE GENOMIC DNA]</scope>
</reference>
<feature type="transmembrane region" description="Helical" evidence="14">
    <location>
        <begin position="42"/>
        <end position="63"/>
    </location>
</feature>
<keyword evidence="17" id="KW-1185">Reference proteome</keyword>
<dbReference type="Proteomes" id="UP000314986">
    <property type="component" value="Unassembled WGS sequence"/>
</dbReference>
<sequence length="315" mass="34082">MNLVVAKLLCIIGVFLLMMLGSLLPVRLTQGDRAKVHRSRKLLLLSNSFGCGIFLAICFNTLLPGVREKVEEVFKLGSMWTDYPLGETTMLVGFFLTVLIEQMILTFRKEKPSFIALETFNAGSDGGSDSECESSLISLGQGQGEGEYDRRRPARGPGLTHSEISCTTTFRLVCLALALSTHSMLEGLTLGLQEQGAKVLNLFISVAIHEVLAATSLGLSVAKRALPMTCALKLAWTVSLMMPIGVGIGMGIHSAQNIGGSIASLLLQSLSAGAFLFVTFFEILGKELEEKHDRLLKVLFLILGYGMMAGLAFFK</sequence>
<evidence type="ECO:0000313" key="15">
    <source>
        <dbReference type="EMBL" id="AFP00695.1"/>
    </source>
</evidence>
<dbReference type="STRING" id="7868.ENSCMIP00000008300"/>
<evidence type="ECO:0000256" key="9">
    <source>
        <dbReference type="ARBA" id="ARBA00023136"/>
    </source>
</evidence>
<dbReference type="PANTHER" id="PTHR11040">
    <property type="entry name" value="ZINC/IRON TRANSPORTER"/>
    <property type="match status" value="1"/>
</dbReference>
<comment type="subcellular location">
    <subcellularLocation>
        <location evidence="1">Apical cell membrane</location>
        <topology evidence="1">Multi-pass membrane protein</topology>
    </subcellularLocation>
</comment>
<keyword evidence="3" id="KW-1003">Cell membrane</keyword>
<keyword evidence="7 14" id="KW-1133">Transmembrane helix</keyword>
<evidence type="ECO:0000313" key="17">
    <source>
        <dbReference type="Proteomes" id="UP000314986"/>
    </source>
</evidence>
<dbReference type="InterPro" id="IPR003689">
    <property type="entry name" value="ZIP"/>
</dbReference>
<keyword evidence="4 14" id="KW-0812">Transmembrane</keyword>
<evidence type="ECO:0000256" key="12">
    <source>
        <dbReference type="ARBA" id="ARBA00041702"/>
    </source>
</evidence>
<evidence type="ECO:0000256" key="13">
    <source>
        <dbReference type="ARBA" id="ARBA00042778"/>
    </source>
</evidence>
<dbReference type="GeneID" id="103181956"/>
<keyword evidence="6" id="KW-0864">Zinc transport</keyword>
<evidence type="ECO:0000256" key="11">
    <source>
        <dbReference type="ARBA" id="ARBA00039395"/>
    </source>
</evidence>
<feature type="transmembrane region" description="Helical" evidence="14">
    <location>
        <begin position="258"/>
        <end position="283"/>
    </location>
</feature>
<keyword evidence="9 14" id="KW-0472">Membrane</keyword>
<dbReference type="GO" id="GO:0016324">
    <property type="term" value="C:apical plasma membrane"/>
    <property type="evidence" value="ECO:0007669"/>
    <property type="project" value="UniProtKB-SubCell"/>
</dbReference>
<keyword evidence="8" id="KW-0406">Ion transport</keyword>
<reference evidence="16" key="4">
    <citation type="submission" date="2025-05" db="UniProtKB">
        <authorList>
            <consortium name="Ensembl"/>
        </authorList>
    </citation>
    <scope>IDENTIFICATION</scope>
</reference>
<feature type="transmembrane region" description="Helical" evidence="14">
    <location>
        <begin position="234"/>
        <end position="252"/>
    </location>
</feature>
<dbReference type="OrthoDB" id="448280at2759"/>
<gene>
    <name evidence="16" type="primary">LOC103181956</name>
</gene>
<dbReference type="AlphaFoldDB" id="V9KQV1"/>
<proteinExistence type="evidence at transcript level"/>
<feature type="transmembrane region" description="Helical" evidence="14">
    <location>
        <begin position="6"/>
        <end position="26"/>
    </location>
</feature>
<protein>
    <recommendedName>
        <fullName evidence="11">Zinc transporter ZIP3</fullName>
    </recommendedName>
    <alternativeName>
        <fullName evidence="13">Solute carrier family 39 member 3</fullName>
    </alternativeName>
    <alternativeName>
        <fullName evidence="12">Zrt- and Irt-like protein 3</fullName>
    </alternativeName>
</protein>
<evidence type="ECO:0000256" key="6">
    <source>
        <dbReference type="ARBA" id="ARBA00022906"/>
    </source>
</evidence>
<evidence type="ECO:0000256" key="4">
    <source>
        <dbReference type="ARBA" id="ARBA00022692"/>
    </source>
</evidence>
<keyword evidence="5" id="KW-0862">Zinc</keyword>
<feature type="transmembrane region" description="Helical" evidence="14">
    <location>
        <begin position="83"/>
        <end position="105"/>
    </location>
</feature>
<keyword evidence="2" id="KW-0813">Transport</keyword>
<name>V9KQV1_CALMI</name>
<dbReference type="PANTHER" id="PTHR11040:SF221">
    <property type="entry name" value="ZINC TRANSPORTER ZIP3"/>
    <property type="match status" value="1"/>
</dbReference>
<reference evidence="17" key="2">
    <citation type="journal article" date="2007" name="PLoS Biol.">
        <title>Survey sequencing and comparative analysis of the elephant shark (Callorhinchus milii) genome.</title>
        <authorList>
            <person name="Venkatesh B."/>
            <person name="Kirkness E.F."/>
            <person name="Loh Y.H."/>
            <person name="Halpern A.L."/>
            <person name="Lee A.P."/>
            <person name="Johnson J."/>
            <person name="Dandona N."/>
            <person name="Viswanathan L.D."/>
            <person name="Tay A."/>
            <person name="Venter J.C."/>
            <person name="Strausberg R.L."/>
            <person name="Brenner S."/>
        </authorList>
    </citation>
    <scope>NUCLEOTIDE SEQUENCE [LARGE SCALE GENOMIC DNA]</scope>
</reference>
<dbReference type="Pfam" id="PF02535">
    <property type="entry name" value="Zip"/>
    <property type="match status" value="1"/>
</dbReference>
<feature type="transmembrane region" description="Helical" evidence="14">
    <location>
        <begin position="295"/>
        <end position="314"/>
    </location>
</feature>
<evidence type="ECO:0000256" key="5">
    <source>
        <dbReference type="ARBA" id="ARBA00022833"/>
    </source>
</evidence>
<dbReference type="KEGG" id="cmk:103181956"/>
<evidence type="ECO:0000256" key="7">
    <source>
        <dbReference type="ARBA" id="ARBA00022989"/>
    </source>
</evidence>
<evidence type="ECO:0000256" key="1">
    <source>
        <dbReference type="ARBA" id="ARBA00004424"/>
    </source>
</evidence>
<reference evidence="15 17" key="3">
    <citation type="journal article" date="2014" name="Nature">
        <title>Elephant shark genome provides unique insights into gnathostome evolution.</title>
        <authorList>
            <consortium name="International Elephant Shark Genome Sequencing Consortium"/>
            <person name="Venkatesh B."/>
            <person name="Lee A.P."/>
            <person name="Ravi V."/>
            <person name="Maurya A.K."/>
            <person name="Lian M.M."/>
            <person name="Swann J.B."/>
            <person name="Ohta Y."/>
            <person name="Flajnik M.F."/>
            <person name="Sutoh Y."/>
            <person name="Kasahara M."/>
            <person name="Hoon S."/>
            <person name="Gangu V."/>
            <person name="Roy S.W."/>
            <person name="Irimia M."/>
            <person name="Korzh V."/>
            <person name="Kondrychyn I."/>
            <person name="Lim Z.W."/>
            <person name="Tay B.H."/>
            <person name="Tohari S."/>
            <person name="Kong K.W."/>
            <person name="Ho S."/>
            <person name="Lorente-Galdos B."/>
            <person name="Quilez J."/>
            <person name="Marques-Bonet T."/>
            <person name="Raney B.J."/>
            <person name="Ingham P.W."/>
            <person name="Tay A."/>
            <person name="Hillier L.W."/>
            <person name="Minx P."/>
            <person name="Boehm T."/>
            <person name="Wilson R.K."/>
            <person name="Brenner S."/>
            <person name="Warren W.C."/>
        </authorList>
    </citation>
    <scope>NUCLEOTIDE SEQUENCE</scope>
    <source>
        <tissue evidence="15">Spleen</tissue>
    </source>
</reference>
<evidence type="ECO:0000256" key="3">
    <source>
        <dbReference type="ARBA" id="ARBA00022475"/>
    </source>
</evidence>
<dbReference type="GO" id="GO:0005385">
    <property type="term" value="F:zinc ion transmembrane transporter activity"/>
    <property type="evidence" value="ECO:0007669"/>
    <property type="project" value="TreeGrafter"/>
</dbReference>
<dbReference type="GeneTree" id="ENSGT00940000160231"/>
<dbReference type="Ensembl" id="ENSCMIT00000008538.1">
    <property type="protein sequence ID" value="ENSCMIP00000008300.1"/>
    <property type="gene ID" value="ENSCMIG00000004466.1"/>
</dbReference>
<comment type="catalytic activity">
    <reaction evidence="10">
        <text>Zn(2+)(in) = Zn(2+)(out)</text>
        <dbReference type="Rhea" id="RHEA:29351"/>
        <dbReference type="ChEBI" id="CHEBI:29105"/>
    </reaction>
    <physiologicalReaction direction="left-to-right" evidence="10">
        <dbReference type="Rhea" id="RHEA:29352"/>
    </physiologicalReaction>
</comment>
<evidence type="ECO:0000313" key="16">
    <source>
        <dbReference type="Ensembl" id="ENSCMIP00000008300.1"/>
    </source>
</evidence>